<sequence>MSERKSTASKVQDKVKQVAQEDLSQASQLAKDAVRSAAYLYPFKGIAYFFTHRALWRPLAAKLIPTISLGLGVTVFMFVATYVPQAAVLTIFNGPLAFVTTVLLVLSESSTIFNVLSKNFLIDDALIDTFDGTLMSRNMTTLVAKERAVKSGSDPIAKLGKLASKPFAKFAPSAIIRYFMYLPLNFIPIVGTVMFVVLQGRKFGPTAHARYFQLKQMNKKEKDQFVERRKAAYASFGIPAVLLEMVPIAGILFSFTNTVGAALWAADMESRDASGQKTTAPGLRNQTAEARNELLATGIWPWTRSWSVQNDDQYSFSGLMSEDGYAAANIYHDDDEDNTIHLYTLNEYM</sequence>
<accession>A0ACC2ILC1</accession>
<comment type="caution">
    <text evidence="1">The sequence shown here is derived from an EMBL/GenBank/DDBJ whole genome shotgun (WGS) entry which is preliminary data.</text>
</comment>
<organism evidence="1 2">
    <name type="scientific">Boeremia exigua</name>
    <dbReference type="NCBI Taxonomy" id="749465"/>
    <lineage>
        <taxon>Eukaryota</taxon>
        <taxon>Fungi</taxon>
        <taxon>Dikarya</taxon>
        <taxon>Ascomycota</taxon>
        <taxon>Pezizomycotina</taxon>
        <taxon>Dothideomycetes</taxon>
        <taxon>Pleosporomycetidae</taxon>
        <taxon>Pleosporales</taxon>
        <taxon>Pleosporineae</taxon>
        <taxon>Didymellaceae</taxon>
        <taxon>Boeremia</taxon>
    </lineage>
</organism>
<dbReference type="Proteomes" id="UP001153331">
    <property type="component" value="Unassembled WGS sequence"/>
</dbReference>
<protein>
    <submittedName>
        <fullName evidence="1">Uncharacterized protein</fullName>
    </submittedName>
</protein>
<gene>
    <name evidence="1" type="ORF">OPT61_g2497</name>
</gene>
<proteinExistence type="predicted"/>
<evidence type="ECO:0000313" key="2">
    <source>
        <dbReference type="Proteomes" id="UP001153331"/>
    </source>
</evidence>
<reference evidence="1" key="1">
    <citation type="submission" date="2022-11" db="EMBL/GenBank/DDBJ databases">
        <title>Genome Sequence of Boeremia exigua.</title>
        <authorList>
            <person name="Buettner E."/>
        </authorList>
    </citation>
    <scope>NUCLEOTIDE SEQUENCE</scope>
    <source>
        <strain evidence="1">CU02</strain>
    </source>
</reference>
<name>A0ACC2ILC1_9PLEO</name>
<evidence type="ECO:0000313" key="1">
    <source>
        <dbReference type="EMBL" id="KAJ8115985.1"/>
    </source>
</evidence>
<dbReference type="EMBL" id="JAPHNI010000113">
    <property type="protein sequence ID" value="KAJ8115985.1"/>
    <property type="molecule type" value="Genomic_DNA"/>
</dbReference>
<keyword evidence="2" id="KW-1185">Reference proteome</keyword>